<proteinExistence type="predicted"/>
<protein>
    <submittedName>
        <fullName evidence="1">Putative secreted protein</fullName>
    </submittedName>
</protein>
<dbReference type="EMBL" id="GIFC01001195">
    <property type="protein sequence ID" value="MXU83278.1"/>
    <property type="molecule type" value="Transcribed_RNA"/>
</dbReference>
<name>A0A6B0TVE1_IXORI</name>
<accession>A0A6B0TVE1</accession>
<sequence>MCQICHQVLPTLLSSVFETFYAEKWHSDFGSSSMCCTCHSDCQLQSKFSVHCPRNLGVTSHNATSLNRAFEYCG</sequence>
<dbReference type="AlphaFoldDB" id="A0A6B0TVE1"/>
<reference evidence="1" key="1">
    <citation type="submission" date="2019-12" db="EMBL/GenBank/DDBJ databases">
        <title>An insight into the sialome of adult female Ixodes ricinus ticks feeding for 6 days.</title>
        <authorList>
            <person name="Perner J."/>
            <person name="Ribeiro J.M.C."/>
        </authorList>
    </citation>
    <scope>NUCLEOTIDE SEQUENCE</scope>
    <source>
        <strain evidence="1">Semi-engorged</strain>
        <tissue evidence="1">Salivary glands</tissue>
    </source>
</reference>
<evidence type="ECO:0000313" key="1">
    <source>
        <dbReference type="EMBL" id="MXU83278.1"/>
    </source>
</evidence>
<organism evidence="1">
    <name type="scientific">Ixodes ricinus</name>
    <name type="common">Common tick</name>
    <name type="synonym">Acarus ricinus</name>
    <dbReference type="NCBI Taxonomy" id="34613"/>
    <lineage>
        <taxon>Eukaryota</taxon>
        <taxon>Metazoa</taxon>
        <taxon>Ecdysozoa</taxon>
        <taxon>Arthropoda</taxon>
        <taxon>Chelicerata</taxon>
        <taxon>Arachnida</taxon>
        <taxon>Acari</taxon>
        <taxon>Parasitiformes</taxon>
        <taxon>Ixodida</taxon>
        <taxon>Ixodoidea</taxon>
        <taxon>Ixodidae</taxon>
        <taxon>Ixodinae</taxon>
        <taxon>Ixodes</taxon>
    </lineage>
</organism>